<dbReference type="EMBL" id="CAJEWN010001219">
    <property type="protein sequence ID" value="CAD2195491.1"/>
    <property type="molecule type" value="Genomic_DNA"/>
</dbReference>
<comment type="caution">
    <text evidence="2">The sequence shown here is derived from an EMBL/GenBank/DDBJ whole genome shotgun (WGS) entry which is preliminary data.</text>
</comment>
<proteinExistence type="predicted"/>
<reference evidence="2 3" key="1">
    <citation type="submission" date="2020-08" db="EMBL/GenBank/DDBJ databases">
        <authorList>
            <person name="Koutsovoulos G."/>
            <person name="Danchin GJ E."/>
        </authorList>
    </citation>
    <scope>NUCLEOTIDE SEQUENCE [LARGE SCALE GENOMIC DNA]</scope>
</reference>
<name>A0A6V7X824_MELEN</name>
<evidence type="ECO:0000313" key="3">
    <source>
        <dbReference type="Proteomes" id="UP000580250"/>
    </source>
</evidence>
<sequence>MANKFILVPEDIYKGLTKYDIGEPNLDFVRRNLSINQGKHKDAKNINYNQTLRQYLHLRNERENRPVKVELVTDSKGVIVPKTTNTAPASHISNDRGNEDDYWLSDDLSSLPRDPQLPLYNIVPPLTNSSSSSKLQTRKKLIQRGPSPPHPIFRVLSKRKISETGNDGQIMRGKKFKENLRGELNDDKKVIQESASRREKKKKDYEKKKRVKNIRTDIPLQSNKNDNIHEAIDAPLVNSPPSSLLAAKRVQSENFEGRKKRKISNEEREKILIVEKRKQLLERIRANKKLKIPLDHSVMHDLRQNDESINKINKKGRLIIRDGRSPSPLLPRKKFKRKWEGIETLEQKRPRKPVSKKQSEKSGRQWMERLINAKRNELKRNKFKPSLW</sequence>
<evidence type="ECO:0000256" key="1">
    <source>
        <dbReference type="SAM" id="MobiDB-lite"/>
    </source>
</evidence>
<organism evidence="2 3">
    <name type="scientific">Meloidogyne enterolobii</name>
    <name type="common">Root-knot nematode worm</name>
    <name type="synonym">Meloidogyne mayaguensis</name>
    <dbReference type="NCBI Taxonomy" id="390850"/>
    <lineage>
        <taxon>Eukaryota</taxon>
        <taxon>Metazoa</taxon>
        <taxon>Ecdysozoa</taxon>
        <taxon>Nematoda</taxon>
        <taxon>Chromadorea</taxon>
        <taxon>Rhabditida</taxon>
        <taxon>Tylenchina</taxon>
        <taxon>Tylenchomorpha</taxon>
        <taxon>Tylenchoidea</taxon>
        <taxon>Meloidogynidae</taxon>
        <taxon>Meloidogyninae</taxon>
        <taxon>Meloidogyne</taxon>
    </lineage>
</organism>
<dbReference type="Proteomes" id="UP000580250">
    <property type="component" value="Unassembled WGS sequence"/>
</dbReference>
<evidence type="ECO:0000313" key="2">
    <source>
        <dbReference type="EMBL" id="CAD2195491.1"/>
    </source>
</evidence>
<accession>A0A6V7X824</accession>
<feature type="region of interest" description="Disordered" evidence="1">
    <location>
        <begin position="123"/>
        <end position="181"/>
    </location>
</feature>
<gene>
    <name evidence="2" type="ORF">MENT_LOCUS48584</name>
</gene>
<protein>
    <submittedName>
        <fullName evidence="2">Uncharacterized protein</fullName>
    </submittedName>
</protein>
<feature type="compositionally biased region" description="Polar residues" evidence="1">
    <location>
        <begin position="126"/>
        <end position="135"/>
    </location>
</feature>
<dbReference type="AlphaFoldDB" id="A0A6V7X824"/>
<feature type="region of interest" description="Disordered" evidence="1">
    <location>
        <begin position="341"/>
        <end position="365"/>
    </location>
</feature>